<dbReference type="Pfam" id="PF08448">
    <property type="entry name" value="PAS_4"/>
    <property type="match status" value="1"/>
</dbReference>
<keyword evidence="5" id="KW-0804">Transcription</keyword>
<dbReference type="SUPFAM" id="SSF52172">
    <property type="entry name" value="CheY-like"/>
    <property type="match status" value="1"/>
</dbReference>
<comment type="caution">
    <text evidence="9">The sequence shown here is derived from an EMBL/GenBank/DDBJ whole genome shotgun (WGS) entry which is preliminary data.</text>
</comment>
<keyword evidence="9" id="KW-0808">Transferase</keyword>
<evidence type="ECO:0000256" key="6">
    <source>
        <dbReference type="PROSITE-ProRule" id="PRU00169"/>
    </source>
</evidence>
<accession>A0A225DAD5</accession>
<dbReference type="PANTHER" id="PTHR48111:SF1">
    <property type="entry name" value="TWO-COMPONENT RESPONSE REGULATOR ORR33"/>
    <property type="match status" value="1"/>
</dbReference>
<dbReference type="GO" id="GO:0005829">
    <property type="term" value="C:cytosol"/>
    <property type="evidence" value="ECO:0007669"/>
    <property type="project" value="TreeGrafter"/>
</dbReference>
<keyword evidence="3" id="KW-0805">Transcription regulation</keyword>
<feature type="modified residue" description="4-aspartylphosphate" evidence="6">
    <location>
        <position position="220"/>
    </location>
</feature>
<dbReference type="InterPro" id="IPR013656">
    <property type="entry name" value="PAS_4"/>
</dbReference>
<dbReference type="PROSITE" id="PS50110">
    <property type="entry name" value="RESPONSE_REGULATORY"/>
    <property type="match status" value="1"/>
</dbReference>
<evidence type="ECO:0000256" key="1">
    <source>
        <dbReference type="ARBA" id="ARBA00022553"/>
    </source>
</evidence>
<dbReference type="OrthoDB" id="9800897at2"/>
<organism evidence="9 10">
    <name type="scientific">Fimbriiglobus ruber</name>
    <dbReference type="NCBI Taxonomy" id="1908690"/>
    <lineage>
        <taxon>Bacteria</taxon>
        <taxon>Pseudomonadati</taxon>
        <taxon>Planctomycetota</taxon>
        <taxon>Planctomycetia</taxon>
        <taxon>Gemmatales</taxon>
        <taxon>Gemmataceae</taxon>
        <taxon>Fimbriiglobus</taxon>
    </lineage>
</organism>
<dbReference type="InterPro" id="IPR011006">
    <property type="entry name" value="CheY-like_superfamily"/>
</dbReference>
<name>A0A225DAD5_9BACT</name>
<proteinExistence type="predicted"/>
<dbReference type="PANTHER" id="PTHR48111">
    <property type="entry name" value="REGULATOR OF RPOS"/>
    <property type="match status" value="1"/>
</dbReference>
<dbReference type="SMART" id="SM00091">
    <property type="entry name" value="PAS"/>
    <property type="match status" value="1"/>
</dbReference>
<dbReference type="SUPFAM" id="SSF55785">
    <property type="entry name" value="PYP-like sensor domain (PAS domain)"/>
    <property type="match status" value="1"/>
</dbReference>
<evidence type="ECO:0000256" key="7">
    <source>
        <dbReference type="SAM" id="MobiDB-lite"/>
    </source>
</evidence>
<dbReference type="GO" id="GO:0000156">
    <property type="term" value="F:phosphorelay response regulator activity"/>
    <property type="evidence" value="ECO:0007669"/>
    <property type="project" value="TreeGrafter"/>
</dbReference>
<dbReference type="SMART" id="SM00448">
    <property type="entry name" value="REC"/>
    <property type="match status" value="1"/>
</dbReference>
<evidence type="ECO:0000313" key="10">
    <source>
        <dbReference type="Proteomes" id="UP000214646"/>
    </source>
</evidence>
<keyword evidence="2" id="KW-0902">Two-component regulatory system</keyword>
<keyword evidence="4" id="KW-0238">DNA-binding</keyword>
<evidence type="ECO:0000256" key="2">
    <source>
        <dbReference type="ARBA" id="ARBA00023012"/>
    </source>
</evidence>
<sequence>MSIEAFLLTADLLPEAMLLVSADGTIHAANRAAGEYVGRTACELHGRPFAEFVAGAPEAVADYLRACQPTHVTPLGSLRIVRASGPPVVCRCEGAVYRAHTDDAPALVLFRLSSGLNANGFAAVSQRIEALSDEARRRPLAGSGASTERTGARGSEFLTGESAPAGRGLQVLVVDDNVDAADSLAVLLRASGHTVVGVVYDGPTAVEAILSTRPAVVVLDIGLPGLSGYDVAQRVRAQRMAPQPYLIAVTGYGLEADKVKAHEVGIDTHVVKPVDPERLQEILAVIAASMV</sequence>
<gene>
    <name evidence="9" type="ORF">FRUB_07670</name>
</gene>
<reference evidence="10" key="1">
    <citation type="submission" date="2017-06" db="EMBL/GenBank/DDBJ databases">
        <title>Genome analysis of Fimbriiglobus ruber SP5, the first member of the order Planctomycetales with confirmed chitinolytic capability.</title>
        <authorList>
            <person name="Ravin N.V."/>
            <person name="Rakitin A.L."/>
            <person name="Ivanova A.A."/>
            <person name="Beletsky A.V."/>
            <person name="Kulichevskaya I.S."/>
            <person name="Mardanov A.V."/>
            <person name="Dedysh S.N."/>
        </authorList>
    </citation>
    <scope>NUCLEOTIDE SEQUENCE [LARGE SCALE GENOMIC DNA]</scope>
    <source>
        <strain evidence="10">SP5</strain>
    </source>
</reference>
<dbReference type="InterPro" id="IPR035965">
    <property type="entry name" value="PAS-like_dom_sf"/>
</dbReference>
<dbReference type="InterPro" id="IPR039420">
    <property type="entry name" value="WalR-like"/>
</dbReference>
<dbReference type="GO" id="GO:0000976">
    <property type="term" value="F:transcription cis-regulatory region binding"/>
    <property type="evidence" value="ECO:0007669"/>
    <property type="project" value="TreeGrafter"/>
</dbReference>
<dbReference type="Gene3D" id="3.30.450.20">
    <property type="entry name" value="PAS domain"/>
    <property type="match status" value="1"/>
</dbReference>
<evidence type="ECO:0000259" key="8">
    <source>
        <dbReference type="PROSITE" id="PS50110"/>
    </source>
</evidence>
<protein>
    <submittedName>
        <fullName evidence="9">Chemotaxis protein methyltransferase CheR</fullName>
    </submittedName>
</protein>
<keyword evidence="9" id="KW-0489">Methyltransferase</keyword>
<dbReference type="RefSeq" id="WP_088258323.1">
    <property type="nucleotide sequence ID" value="NZ_NIDE01000014.1"/>
</dbReference>
<evidence type="ECO:0000256" key="4">
    <source>
        <dbReference type="ARBA" id="ARBA00023125"/>
    </source>
</evidence>
<dbReference type="AlphaFoldDB" id="A0A225DAD5"/>
<dbReference type="GO" id="GO:0006355">
    <property type="term" value="P:regulation of DNA-templated transcription"/>
    <property type="evidence" value="ECO:0007669"/>
    <property type="project" value="TreeGrafter"/>
</dbReference>
<dbReference type="Gene3D" id="3.40.50.2300">
    <property type="match status" value="1"/>
</dbReference>
<dbReference type="Pfam" id="PF00072">
    <property type="entry name" value="Response_reg"/>
    <property type="match status" value="1"/>
</dbReference>
<dbReference type="GO" id="GO:0008168">
    <property type="term" value="F:methyltransferase activity"/>
    <property type="evidence" value="ECO:0007669"/>
    <property type="project" value="UniProtKB-KW"/>
</dbReference>
<feature type="domain" description="Response regulatory" evidence="8">
    <location>
        <begin position="170"/>
        <end position="287"/>
    </location>
</feature>
<dbReference type="GO" id="GO:0032259">
    <property type="term" value="P:methylation"/>
    <property type="evidence" value="ECO:0007669"/>
    <property type="project" value="UniProtKB-KW"/>
</dbReference>
<dbReference type="Proteomes" id="UP000214646">
    <property type="component" value="Unassembled WGS sequence"/>
</dbReference>
<dbReference type="InterPro" id="IPR000014">
    <property type="entry name" value="PAS"/>
</dbReference>
<evidence type="ECO:0000313" key="9">
    <source>
        <dbReference type="EMBL" id="OWK38550.1"/>
    </source>
</evidence>
<dbReference type="EMBL" id="NIDE01000014">
    <property type="protein sequence ID" value="OWK38550.1"/>
    <property type="molecule type" value="Genomic_DNA"/>
</dbReference>
<keyword evidence="1 6" id="KW-0597">Phosphoprotein</keyword>
<dbReference type="InterPro" id="IPR001789">
    <property type="entry name" value="Sig_transdc_resp-reg_receiver"/>
</dbReference>
<dbReference type="CDD" id="cd00130">
    <property type="entry name" value="PAS"/>
    <property type="match status" value="1"/>
</dbReference>
<feature type="region of interest" description="Disordered" evidence="7">
    <location>
        <begin position="136"/>
        <end position="161"/>
    </location>
</feature>
<dbReference type="GO" id="GO:0032993">
    <property type="term" value="C:protein-DNA complex"/>
    <property type="evidence" value="ECO:0007669"/>
    <property type="project" value="TreeGrafter"/>
</dbReference>
<keyword evidence="10" id="KW-1185">Reference proteome</keyword>
<evidence type="ECO:0000256" key="5">
    <source>
        <dbReference type="ARBA" id="ARBA00023163"/>
    </source>
</evidence>
<evidence type="ECO:0000256" key="3">
    <source>
        <dbReference type="ARBA" id="ARBA00023015"/>
    </source>
</evidence>